<sequence length="219" mass="25996">MKDLADRMKRYEFITRHYLTRRSPIIIRLDGKCFHTLTRNCNRPFDQSFIDSMVLSAKETCREIQGFKLAFIQSDEVNILVTDYDELNTQGWFDYNISKILSISAGMMSVYFSENFENSGIFDSRVFNIPKEDISNYFVWRAKDWARNSLNMYAQSFFSHKELMNKHSSAVHEMLHAIGKNWAIDLPGQHRNGTWFTKDECEIYTILPDYQEIEYLWTK</sequence>
<gene>
    <name evidence="2" type="ORF">LCGC14_1777840</name>
</gene>
<dbReference type="InterPro" id="IPR024956">
    <property type="entry name" value="tRNAHis_GuaTrfase_cat"/>
</dbReference>
<name>A0A0F9GWE3_9ZZZZ</name>
<dbReference type="InterPro" id="IPR007537">
    <property type="entry name" value="tRNAHis_GuaTrfase_Thg1"/>
</dbReference>
<feature type="domain" description="tRNAHis guanylyltransferase catalytic" evidence="1">
    <location>
        <begin position="6"/>
        <end position="130"/>
    </location>
</feature>
<dbReference type="PANTHER" id="PTHR12729">
    <property type="entry name" value="TRNA(HIS) GUANYLYLTRANSFERASE-RELATED"/>
    <property type="match status" value="1"/>
</dbReference>
<accession>A0A0F9GWE3</accession>
<evidence type="ECO:0000313" key="2">
    <source>
        <dbReference type="EMBL" id="KKM03094.1"/>
    </source>
</evidence>
<organism evidence="2">
    <name type="scientific">marine sediment metagenome</name>
    <dbReference type="NCBI Taxonomy" id="412755"/>
    <lineage>
        <taxon>unclassified sequences</taxon>
        <taxon>metagenomes</taxon>
        <taxon>ecological metagenomes</taxon>
    </lineage>
</organism>
<dbReference type="AlphaFoldDB" id="A0A0F9GWE3"/>
<protein>
    <recommendedName>
        <fullName evidence="1">tRNAHis guanylyltransferase catalytic domain-containing protein</fullName>
    </recommendedName>
</protein>
<dbReference type="GO" id="GO:0000287">
    <property type="term" value="F:magnesium ion binding"/>
    <property type="evidence" value="ECO:0007669"/>
    <property type="project" value="InterPro"/>
</dbReference>
<dbReference type="Pfam" id="PF04446">
    <property type="entry name" value="Thg1"/>
    <property type="match status" value="1"/>
</dbReference>
<evidence type="ECO:0000259" key="1">
    <source>
        <dbReference type="Pfam" id="PF04446"/>
    </source>
</evidence>
<reference evidence="2" key="1">
    <citation type="journal article" date="2015" name="Nature">
        <title>Complex archaea that bridge the gap between prokaryotes and eukaryotes.</title>
        <authorList>
            <person name="Spang A."/>
            <person name="Saw J.H."/>
            <person name="Jorgensen S.L."/>
            <person name="Zaremba-Niedzwiedzka K."/>
            <person name="Martijn J."/>
            <person name="Lind A.E."/>
            <person name="van Eijk R."/>
            <person name="Schleper C."/>
            <person name="Guy L."/>
            <person name="Ettema T.J."/>
        </authorList>
    </citation>
    <scope>NUCLEOTIDE SEQUENCE</scope>
</reference>
<dbReference type="Gene3D" id="3.30.70.3000">
    <property type="match status" value="1"/>
</dbReference>
<dbReference type="InterPro" id="IPR038469">
    <property type="entry name" value="tRNAHis_GuaTrfase_Thg1_sf"/>
</dbReference>
<dbReference type="GO" id="GO:0006400">
    <property type="term" value="P:tRNA modification"/>
    <property type="evidence" value="ECO:0007669"/>
    <property type="project" value="InterPro"/>
</dbReference>
<dbReference type="GO" id="GO:0008193">
    <property type="term" value="F:tRNA guanylyltransferase activity"/>
    <property type="evidence" value="ECO:0007669"/>
    <property type="project" value="InterPro"/>
</dbReference>
<comment type="caution">
    <text evidence="2">The sequence shown here is derived from an EMBL/GenBank/DDBJ whole genome shotgun (WGS) entry which is preliminary data.</text>
</comment>
<proteinExistence type="predicted"/>
<dbReference type="EMBL" id="LAZR01016765">
    <property type="protein sequence ID" value="KKM03094.1"/>
    <property type="molecule type" value="Genomic_DNA"/>
</dbReference>
<dbReference type="PANTHER" id="PTHR12729:SF1">
    <property type="entry name" value="TRNAHIS GUANYLYLTRANSFERASE CATALYTIC DOMAIN-CONTAINING PROTEIN"/>
    <property type="match status" value="1"/>
</dbReference>